<dbReference type="SUPFAM" id="SSF51735">
    <property type="entry name" value="NAD(P)-binding Rossmann-fold domains"/>
    <property type="match status" value="1"/>
</dbReference>
<organism evidence="2 3">
    <name type="scientific">Aspergillus tamarii</name>
    <dbReference type="NCBI Taxonomy" id="41984"/>
    <lineage>
        <taxon>Eukaryota</taxon>
        <taxon>Fungi</taxon>
        <taxon>Dikarya</taxon>
        <taxon>Ascomycota</taxon>
        <taxon>Pezizomycotina</taxon>
        <taxon>Eurotiomycetes</taxon>
        <taxon>Eurotiomycetidae</taxon>
        <taxon>Eurotiales</taxon>
        <taxon>Aspergillaceae</taxon>
        <taxon>Aspergillus</taxon>
        <taxon>Aspergillus subgen. Circumdati</taxon>
    </lineage>
</organism>
<feature type="domain" description="NAD(P)-binding" evidence="1">
    <location>
        <begin position="77"/>
        <end position="179"/>
    </location>
</feature>
<dbReference type="Gene3D" id="3.40.50.720">
    <property type="entry name" value="NAD(P)-binding Rossmann-like Domain"/>
    <property type="match status" value="1"/>
</dbReference>
<name>A0A5N6UHL5_ASPTM</name>
<evidence type="ECO:0000259" key="1">
    <source>
        <dbReference type="Pfam" id="PF16363"/>
    </source>
</evidence>
<gene>
    <name evidence="2" type="ORF">BDV40DRAFT_304608</name>
</gene>
<dbReference type="InterPro" id="IPR016040">
    <property type="entry name" value="NAD(P)-bd_dom"/>
</dbReference>
<dbReference type="Pfam" id="PF16363">
    <property type="entry name" value="GDP_Man_Dehyd"/>
    <property type="match status" value="1"/>
</dbReference>
<proteinExistence type="predicted"/>
<evidence type="ECO:0000313" key="2">
    <source>
        <dbReference type="EMBL" id="KAE8157983.1"/>
    </source>
</evidence>
<dbReference type="EMBL" id="ML738707">
    <property type="protein sequence ID" value="KAE8157983.1"/>
    <property type="molecule type" value="Genomic_DNA"/>
</dbReference>
<reference evidence="2 3" key="1">
    <citation type="submission" date="2019-04" db="EMBL/GenBank/DDBJ databases">
        <title>Friends and foes A comparative genomics study of 23 Aspergillus species from section Flavi.</title>
        <authorList>
            <consortium name="DOE Joint Genome Institute"/>
            <person name="Kjaerbolling I."/>
            <person name="Vesth T."/>
            <person name="Frisvad J.C."/>
            <person name="Nybo J.L."/>
            <person name="Theobald S."/>
            <person name="Kildgaard S."/>
            <person name="Isbrandt T."/>
            <person name="Kuo A."/>
            <person name="Sato A."/>
            <person name="Lyhne E.K."/>
            <person name="Kogle M.E."/>
            <person name="Wiebenga A."/>
            <person name="Kun R.S."/>
            <person name="Lubbers R.J."/>
            <person name="Makela M.R."/>
            <person name="Barry K."/>
            <person name="Chovatia M."/>
            <person name="Clum A."/>
            <person name="Daum C."/>
            <person name="Haridas S."/>
            <person name="He G."/>
            <person name="LaButti K."/>
            <person name="Lipzen A."/>
            <person name="Mondo S."/>
            <person name="Riley R."/>
            <person name="Salamov A."/>
            <person name="Simmons B.A."/>
            <person name="Magnuson J.K."/>
            <person name="Henrissat B."/>
            <person name="Mortensen U.H."/>
            <person name="Larsen T.O."/>
            <person name="Devries R.P."/>
            <person name="Grigoriev I.V."/>
            <person name="Machida M."/>
            <person name="Baker S.E."/>
            <person name="Andersen M.R."/>
        </authorList>
    </citation>
    <scope>NUCLEOTIDE SEQUENCE [LARGE SCALE GENOMIC DNA]</scope>
    <source>
        <strain evidence="2 3">CBS 117626</strain>
    </source>
</reference>
<evidence type="ECO:0000313" key="3">
    <source>
        <dbReference type="Proteomes" id="UP000326950"/>
    </source>
</evidence>
<dbReference type="PANTHER" id="PTHR43000">
    <property type="entry name" value="DTDP-D-GLUCOSE 4,6-DEHYDRATASE-RELATED"/>
    <property type="match status" value="1"/>
</dbReference>
<dbReference type="OrthoDB" id="331544at2759"/>
<accession>A0A5N6UHL5</accession>
<dbReference type="AlphaFoldDB" id="A0A5N6UHL5"/>
<protein>
    <recommendedName>
        <fullName evidence="1">NAD(P)-binding domain-containing protein</fullName>
    </recommendedName>
</protein>
<keyword evidence="3" id="KW-1185">Reference proteome</keyword>
<dbReference type="InterPro" id="IPR036291">
    <property type="entry name" value="NAD(P)-bd_dom_sf"/>
</dbReference>
<dbReference type="Proteomes" id="UP000326950">
    <property type="component" value="Unassembled WGS sequence"/>
</dbReference>
<sequence>MSKMSRIINTEELVRNAPFELSKADKEVLTTTEEVFYPAYLGGYSKYNWLEDFLTCDGMIRSDHTQLNSLPVLKSILVTGGAGFIGDWFVRHLLQTYSDRYSVTCFDSLDYCAPIYNFKAVAQASNFQFVKGAVCAPKAVENVFHNYRIDSIVHFAARSHIDTSLNDPLSFTHTNVMGT</sequence>